<feature type="region of interest" description="Disordered" evidence="1">
    <location>
        <begin position="76"/>
        <end position="112"/>
    </location>
</feature>
<name>A0ABD1D328_CULPP</name>
<dbReference type="EMBL" id="JBEHCU010007825">
    <property type="protein sequence ID" value="KAL1391585.1"/>
    <property type="molecule type" value="Genomic_DNA"/>
</dbReference>
<evidence type="ECO:0000259" key="2">
    <source>
        <dbReference type="Pfam" id="PF03372"/>
    </source>
</evidence>
<feature type="domain" description="Endonuclease/exonuclease/phosphatase" evidence="2">
    <location>
        <begin position="267"/>
        <end position="414"/>
    </location>
</feature>
<dbReference type="Proteomes" id="UP001562425">
    <property type="component" value="Unassembled WGS sequence"/>
</dbReference>
<accession>A0ABD1D328</accession>
<dbReference type="InterPro" id="IPR005135">
    <property type="entry name" value="Endo/exonuclease/phosphatase"/>
</dbReference>
<reference evidence="3 4" key="1">
    <citation type="submission" date="2024-05" db="EMBL/GenBank/DDBJ databases">
        <title>Culex pipiens pipiens assembly and annotation.</title>
        <authorList>
            <person name="Alout H."/>
            <person name="Durand T."/>
        </authorList>
    </citation>
    <scope>NUCLEOTIDE SEQUENCE [LARGE SCALE GENOMIC DNA]</scope>
    <source>
        <strain evidence="3">HA-2024</strain>
        <tissue evidence="3">Whole body</tissue>
    </source>
</reference>
<dbReference type="Pfam" id="PF03372">
    <property type="entry name" value="Exo_endo_phos"/>
    <property type="match status" value="1"/>
</dbReference>
<dbReference type="Gene3D" id="3.60.10.10">
    <property type="entry name" value="Endonuclease/exonuclease/phosphatase"/>
    <property type="match status" value="1"/>
</dbReference>
<protein>
    <recommendedName>
        <fullName evidence="2">Endonuclease/exonuclease/phosphatase domain-containing protein</fullName>
    </recommendedName>
</protein>
<dbReference type="AlphaFoldDB" id="A0ABD1D328"/>
<evidence type="ECO:0000313" key="4">
    <source>
        <dbReference type="Proteomes" id="UP001562425"/>
    </source>
</evidence>
<proteinExistence type="predicted"/>
<gene>
    <name evidence="3" type="ORF">pipiens_012293</name>
</gene>
<evidence type="ECO:0000313" key="3">
    <source>
        <dbReference type="EMBL" id="KAL1391585.1"/>
    </source>
</evidence>
<organism evidence="3 4">
    <name type="scientific">Culex pipiens pipiens</name>
    <name type="common">Northern house mosquito</name>
    <dbReference type="NCBI Taxonomy" id="38569"/>
    <lineage>
        <taxon>Eukaryota</taxon>
        <taxon>Metazoa</taxon>
        <taxon>Ecdysozoa</taxon>
        <taxon>Arthropoda</taxon>
        <taxon>Hexapoda</taxon>
        <taxon>Insecta</taxon>
        <taxon>Pterygota</taxon>
        <taxon>Neoptera</taxon>
        <taxon>Endopterygota</taxon>
        <taxon>Diptera</taxon>
        <taxon>Nematocera</taxon>
        <taxon>Culicoidea</taxon>
        <taxon>Culicidae</taxon>
        <taxon>Culicinae</taxon>
        <taxon>Culicini</taxon>
        <taxon>Culex</taxon>
        <taxon>Culex</taxon>
    </lineage>
</organism>
<comment type="caution">
    <text evidence="3">The sequence shown here is derived from an EMBL/GenBank/DDBJ whole genome shotgun (WGS) entry which is preliminary data.</text>
</comment>
<dbReference type="InterPro" id="IPR036691">
    <property type="entry name" value="Endo/exonu/phosph_ase_sf"/>
</dbReference>
<evidence type="ECO:0000256" key="1">
    <source>
        <dbReference type="SAM" id="MobiDB-lite"/>
    </source>
</evidence>
<sequence>MHCTSSTQQQMRSVQDVPNLFWRCDGCVVAMETPEYRTAFRALCEALRSVSETHTKAFEEVKAELVETNNKIDQLISKLPEPKTAPTWPSNKRRRSSSSSSSAKPEVPKASVGRKVMTTVPIVPTTNGDDNMMWMWLSSFPPTVTEDDIRAMVRECLSFDAEETIDVKMLVKKDADISKLRAVSFKIGVDVKHEDAAMDGDNWPAGVSFREFIFYDRKQTADVDNLGLEIADAQTTQDPLPDILSQQDISSGLQAVAFQQVRFYYQNVRSLNNKVDEFFLACTDCEYDVILLTETWLDGSVKPLQLFGDLFAVYTTNRNPANSRRKVGGGVLIAVRKTLDSVVCVEAAADNLEQIFVTIHLKNQKMFIGCFYLPSEKRYEHQLVEQHLTCIETVRSISAPNDTIVVVGDYNQSHLVWKPLAGNQLRPILPKLMTGDQFQQEADVRGC</sequence>
<keyword evidence="4" id="KW-1185">Reference proteome</keyword>
<dbReference type="SUPFAM" id="SSF56219">
    <property type="entry name" value="DNase I-like"/>
    <property type="match status" value="1"/>
</dbReference>